<proteinExistence type="predicted"/>
<dbReference type="Proteomes" id="UP000076154">
    <property type="component" value="Unassembled WGS sequence"/>
</dbReference>
<reference evidence="1" key="1">
    <citation type="submission" date="2018-04" db="EMBL/GenBank/DDBJ databases">
        <title>Whole genome sequencing of Hypsizygus marmoreus.</title>
        <authorList>
            <person name="Choi I.-G."/>
            <person name="Min B."/>
            <person name="Kim J.-G."/>
            <person name="Kim S."/>
            <person name="Oh Y.-L."/>
            <person name="Kong W.-S."/>
            <person name="Park H."/>
            <person name="Jeong J."/>
            <person name="Song E.-S."/>
        </authorList>
    </citation>
    <scope>NUCLEOTIDE SEQUENCE [LARGE SCALE GENOMIC DNA]</scope>
    <source>
        <strain evidence="1">51987-8</strain>
    </source>
</reference>
<evidence type="ECO:0000313" key="1">
    <source>
        <dbReference type="EMBL" id="RDB31072.1"/>
    </source>
</evidence>
<organism evidence="1 2">
    <name type="scientific">Hypsizygus marmoreus</name>
    <name type="common">White beech mushroom</name>
    <name type="synonym">Agaricus marmoreus</name>
    <dbReference type="NCBI Taxonomy" id="39966"/>
    <lineage>
        <taxon>Eukaryota</taxon>
        <taxon>Fungi</taxon>
        <taxon>Dikarya</taxon>
        <taxon>Basidiomycota</taxon>
        <taxon>Agaricomycotina</taxon>
        <taxon>Agaricomycetes</taxon>
        <taxon>Agaricomycetidae</taxon>
        <taxon>Agaricales</taxon>
        <taxon>Tricholomatineae</taxon>
        <taxon>Lyophyllaceae</taxon>
        <taxon>Hypsizygus</taxon>
    </lineage>
</organism>
<gene>
    <name evidence="1" type="ORF">Hypma_000031</name>
</gene>
<dbReference type="STRING" id="39966.A0A369KBV4"/>
<keyword evidence="2" id="KW-1185">Reference proteome</keyword>
<name>A0A369KBV4_HYPMA</name>
<evidence type="ECO:0000313" key="2">
    <source>
        <dbReference type="Proteomes" id="UP000076154"/>
    </source>
</evidence>
<dbReference type="AlphaFoldDB" id="A0A369KBV4"/>
<protein>
    <recommendedName>
        <fullName evidence="3">Homeobox domain-containing protein</fullName>
    </recommendedName>
</protein>
<dbReference type="InParanoid" id="A0A369KBV4"/>
<dbReference type="EMBL" id="LUEZ02000001">
    <property type="protein sequence ID" value="RDB31072.1"/>
    <property type="molecule type" value="Genomic_DNA"/>
</dbReference>
<dbReference type="OrthoDB" id="3257151at2759"/>
<accession>A0A369KBV4</accession>
<evidence type="ECO:0008006" key="3">
    <source>
        <dbReference type="Google" id="ProtNLM"/>
    </source>
</evidence>
<sequence>MPQSHRQSPAPEHLLELTQIWNADKRTPSVLSRRAWALARNLRVEAVHRWWHRRRQVAKRVGETLLEETYELDVGTPPVFVEGVKAEEEEEEAEEARRGVARNTRGGRRRQRWRPGFGLAAFVRHAGIVTTGILEMRIYPSVNVTPNFKIDISAPTKLTA</sequence>
<comment type="caution">
    <text evidence="1">The sequence shown here is derived from an EMBL/GenBank/DDBJ whole genome shotgun (WGS) entry which is preliminary data.</text>
</comment>